<dbReference type="OrthoDB" id="9801441at2"/>
<dbReference type="SMART" id="SM00382">
    <property type="entry name" value="AAA"/>
    <property type="match status" value="2"/>
</dbReference>
<sequence>MSLVQVENLEKSYGSDTLFTDVTFQLGWGQKVGLVGHNGAGKTTLVRILAGEEVPDRGRVNYARGVRFGYLRQEEVVNPQKTVLEEAQSAFAPILEMERRMRQIEAEIGSLSPEAIRREDLDAVIWEYSQLQERFEIMGGYAALRDVPQVLYRLGFAPEDLSKPCGYLSGGEKTRLALARVLLSGPDVLYLDEPTNHLDIEAIEWLESYLKGFGGALLLVSHDRYFLDRIVTQIAELDSGRLTFYRGNYTNFQQQKQALQRRIEQIYEREQREIARLIEFYEKWKSTPTRRNQAMVRKRWAERLEARLVEPPKTTGKKLRAKLQPERLSGSEVLVFEGLTKQYGGKKLFENVSGVVQRGERIGIVGPNGAGKSTLVRILLGRETPDAGIVRFGLNVTVGYFAQDTSDLDLEATVLENMLEVGTISPFEARTHLARFLFVGDDVFRPVKFLSGGEKNKLVLAQITWLKPNLLVLDEPTNHLDIESREALVQMLKDYEGTLLLVSHDRYLLDQTTEKTLELAGGQARWYDMPYSLYRERRQPISTRISGSATPVAKVAGPDSALGRLVAESPRKSAISGAIEGPVNGYALNAERRKARKQVEEAERRVEALEKRLKELEERLYHPRPTDNVVALSQEYQGVQQALEEALRLWEEAASYAEKLGA</sequence>
<dbReference type="GO" id="GO:0005524">
    <property type="term" value="F:ATP binding"/>
    <property type="evidence" value="ECO:0007669"/>
    <property type="project" value="UniProtKB-KW"/>
</dbReference>
<dbReference type="InterPro" id="IPR003439">
    <property type="entry name" value="ABC_transporter-like_ATP-bd"/>
</dbReference>
<feature type="coiled-coil region" evidence="3">
    <location>
        <begin position="585"/>
        <end position="649"/>
    </location>
</feature>
<dbReference type="eggNOG" id="COG0488">
    <property type="taxonomic scope" value="Bacteria"/>
</dbReference>
<dbReference type="RefSeq" id="WP_016484006.1">
    <property type="nucleotide sequence ID" value="NC_021487.1"/>
</dbReference>
<dbReference type="InterPro" id="IPR017871">
    <property type="entry name" value="ABC_transporter-like_CS"/>
</dbReference>
<feature type="domain" description="ABC transporter" evidence="4">
    <location>
        <begin position="334"/>
        <end position="546"/>
    </location>
</feature>
<dbReference type="Gene3D" id="3.40.50.300">
    <property type="entry name" value="P-loop containing nucleotide triphosphate hydrolases"/>
    <property type="match status" value="2"/>
</dbReference>
<dbReference type="InParanoid" id="S0F048"/>
<dbReference type="SUPFAM" id="SSF52540">
    <property type="entry name" value="P-loop containing nucleoside triphosphate hydrolases"/>
    <property type="match status" value="2"/>
</dbReference>
<proteinExistence type="predicted"/>
<evidence type="ECO:0000256" key="1">
    <source>
        <dbReference type="ARBA" id="ARBA00022741"/>
    </source>
</evidence>
<dbReference type="KEGG" id="ccz:CCALI_02709"/>
<gene>
    <name evidence="5" type="ORF">CCALI_02709</name>
</gene>
<dbReference type="GO" id="GO:0016887">
    <property type="term" value="F:ATP hydrolysis activity"/>
    <property type="evidence" value="ECO:0007669"/>
    <property type="project" value="InterPro"/>
</dbReference>
<feature type="domain" description="ABC transporter" evidence="4">
    <location>
        <begin position="4"/>
        <end position="264"/>
    </location>
</feature>
<dbReference type="PATRIC" id="fig|1303518.3.peg.2811"/>
<evidence type="ECO:0000256" key="3">
    <source>
        <dbReference type="SAM" id="Coils"/>
    </source>
</evidence>
<dbReference type="CDD" id="cd03221">
    <property type="entry name" value="ABCF_EF-3"/>
    <property type="match status" value="2"/>
</dbReference>
<dbReference type="InterPro" id="IPR003593">
    <property type="entry name" value="AAA+_ATPase"/>
</dbReference>
<keyword evidence="2" id="KW-0067">ATP-binding</keyword>
<organism evidence="5 6">
    <name type="scientific">Chthonomonas calidirosea (strain DSM 23976 / ICMP 18418 / T49)</name>
    <dbReference type="NCBI Taxonomy" id="1303518"/>
    <lineage>
        <taxon>Bacteria</taxon>
        <taxon>Bacillati</taxon>
        <taxon>Armatimonadota</taxon>
        <taxon>Chthonomonadia</taxon>
        <taxon>Chthonomonadales</taxon>
        <taxon>Chthonomonadaceae</taxon>
        <taxon>Chthonomonas</taxon>
    </lineage>
</organism>
<dbReference type="Proteomes" id="UP000014227">
    <property type="component" value="Chromosome I"/>
</dbReference>
<dbReference type="PROSITE" id="PS00211">
    <property type="entry name" value="ABC_TRANSPORTER_1"/>
    <property type="match status" value="2"/>
</dbReference>
<name>S0F048_CHTCT</name>
<dbReference type="NCBIfam" id="NF000355">
    <property type="entry name" value="ribo_prot_ABC_F"/>
    <property type="match status" value="1"/>
</dbReference>
<evidence type="ECO:0000313" key="6">
    <source>
        <dbReference type="Proteomes" id="UP000014227"/>
    </source>
</evidence>
<evidence type="ECO:0000313" key="5">
    <source>
        <dbReference type="EMBL" id="CCW36498.1"/>
    </source>
</evidence>
<dbReference type="PROSITE" id="PS50893">
    <property type="entry name" value="ABC_TRANSPORTER_2"/>
    <property type="match status" value="2"/>
</dbReference>
<dbReference type="PANTHER" id="PTHR42855">
    <property type="entry name" value="ABC TRANSPORTER ATP-BINDING SUBUNIT"/>
    <property type="match status" value="1"/>
</dbReference>
<dbReference type="PANTHER" id="PTHR42855:SF2">
    <property type="entry name" value="DRUG RESISTANCE ABC TRANSPORTER,ATP-BINDING PROTEIN"/>
    <property type="match status" value="1"/>
</dbReference>
<dbReference type="AlphaFoldDB" id="S0F048"/>
<evidence type="ECO:0000259" key="4">
    <source>
        <dbReference type="PROSITE" id="PS50893"/>
    </source>
</evidence>
<dbReference type="FunFam" id="3.40.50.300:FF:000011">
    <property type="entry name" value="Putative ABC transporter ATP-binding component"/>
    <property type="match status" value="1"/>
</dbReference>
<evidence type="ECO:0000256" key="2">
    <source>
        <dbReference type="ARBA" id="ARBA00022840"/>
    </source>
</evidence>
<dbReference type="Pfam" id="PF12848">
    <property type="entry name" value="ABC_tran_Xtn"/>
    <property type="match status" value="1"/>
</dbReference>
<dbReference type="FunCoup" id="S0F048">
    <property type="interactions" value="373"/>
</dbReference>
<dbReference type="InterPro" id="IPR027417">
    <property type="entry name" value="P-loop_NTPase"/>
</dbReference>
<protein>
    <submittedName>
        <fullName evidence="5">ATPase components of ABC transporters with duplicated ATPase domains</fullName>
    </submittedName>
</protein>
<keyword evidence="3" id="KW-0175">Coiled coil</keyword>
<accession>S0F048</accession>
<reference evidence="6" key="1">
    <citation type="submission" date="2013-03" db="EMBL/GenBank/DDBJ databases">
        <title>Genome sequence of Chthonomonas calidirosea, the first sequenced genome from the Armatimonadetes phylum (formally candidate division OP10).</title>
        <authorList>
            <person name="Lee K.C.Y."/>
            <person name="Morgan X.C."/>
            <person name="Dunfield P.F."/>
            <person name="Tamas I."/>
            <person name="Houghton K.M."/>
            <person name="Vyssotski M."/>
            <person name="Ryan J.L.J."/>
            <person name="Lagutin K."/>
            <person name="McDonald I.R."/>
            <person name="Stott M.B."/>
        </authorList>
    </citation>
    <scope>NUCLEOTIDE SEQUENCE [LARGE SCALE GENOMIC DNA]</scope>
    <source>
        <strain evidence="6">DSM 23976 / ICMP 18418 / T49</strain>
    </source>
</reference>
<dbReference type="STRING" id="454171.CP488_01381"/>
<dbReference type="InterPro" id="IPR032781">
    <property type="entry name" value="ABC_tran_Xtn"/>
</dbReference>
<dbReference type="EMBL" id="HF951689">
    <property type="protein sequence ID" value="CCW36498.1"/>
    <property type="molecule type" value="Genomic_DNA"/>
</dbReference>
<dbReference type="Pfam" id="PF00005">
    <property type="entry name" value="ABC_tran"/>
    <property type="match status" value="2"/>
</dbReference>
<dbReference type="HOGENOM" id="CLU_000604_36_0_0"/>
<keyword evidence="6" id="KW-1185">Reference proteome</keyword>
<keyword evidence="1" id="KW-0547">Nucleotide-binding</keyword>
<dbReference type="InterPro" id="IPR051309">
    <property type="entry name" value="ABCF_ATPase"/>
</dbReference>